<evidence type="ECO:0000259" key="1">
    <source>
        <dbReference type="Pfam" id="PF00534"/>
    </source>
</evidence>
<gene>
    <name evidence="3" type="ORF">FQV37_578</name>
</gene>
<dbReference type="Pfam" id="PF13439">
    <property type="entry name" value="Glyco_transf_4"/>
    <property type="match status" value="1"/>
</dbReference>
<dbReference type="InterPro" id="IPR028098">
    <property type="entry name" value="Glyco_trans_4-like_N"/>
</dbReference>
<dbReference type="AlphaFoldDB" id="A0A6N7C0I7"/>
<dbReference type="InterPro" id="IPR001296">
    <property type="entry name" value="Glyco_trans_1"/>
</dbReference>
<dbReference type="Proteomes" id="UP000471465">
    <property type="component" value="Unassembled WGS sequence"/>
</dbReference>
<sequence length="364" mass="41153">MKQHKKTVLLVINCLQGGGAERVVLTLGQGFYELGYEVHILRFKPLVQYDLSPNLNYHVLKFKPYKLIPGAQRRDQIFARAVDKYVSKNIGQPDIILSNLDRADSILSNSRLPNITYVIHNTVSLLYKFNKNHDAEQLKQRMIDIYAKHPCVCVSEGAQKDFIKSFGPITPTTAIHNPIDKNSIQKQADAFVPDYQNYIIHVGSFKDAKRHDVLVRAYAQTDQSMPLLLLGQGKHKNETEQLVTELNLTDKVVFLGFRDNPFPYIKHAQFKILTSDWEGFALVIAEALVLNTPVISTNCPSGPSELLPESNLMPMGDIDAIAKKMQQAMNNPQAFHAPFDEALLPVKIAEKYVEFAEQVNIMHK</sequence>
<name>A0A6N7C0I7_9GAMM</name>
<dbReference type="CDD" id="cd03811">
    <property type="entry name" value="GT4_GT28_WabH-like"/>
    <property type="match status" value="1"/>
</dbReference>
<feature type="domain" description="Glycosyl transferase family 1" evidence="1">
    <location>
        <begin position="191"/>
        <end position="333"/>
    </location>
</feature>
<reference evidence="3 4" key="1">
    <citation type="submission" date="2019-09" db="EMBL/GenBank/DDBJ databases">
        <title>Draft genome sequence of Psychrobacter nivimaris LAMA 639, in search for biotechnological relevant genes.</title>
        <authorList>
            <person name="Lima A.O.S."/>
            <person name="Staloch B.E.K."/>
            <person name="Freitas R.C."/>
            <person name="Niero H."/>
            <person name="Silva M.A.C."/>
        </authorList>
    </citation>
    <scope>NUCLEOTIDE SEQUENCE [LARGE SCALE GENOMIC DNA]</scope>
    <source>
        <strain evidence="3 4">LAMA 639</strain>
    </source>
</reference>
<dbReference type="RefSeq" id="WP_160021891.1">
    <property type="nucleotide sequence ID" value="NZ_VZIZ01000015.1"/>
</dbReference>
<dbReference type="GO" id="GO:1901135">
    <property type="term" value="P:carbohydrate derivative metabolic process"/>
    <property type="evidence" value="ECO:0007669"/>
    <property type="project" value="UniProtKB-ARBA"/>
</dbReference>
<comment type="caution">
    <text evidence="3">The sequence shown here is derived from an EMBL/GenBank/DDBJ whole genome shotgun (WGS) entry which is preliminary data.</text>
</comment>
<feature type="domain" description="Glycosyltransferase subfamily 4-like N-terminal" evidence="2">
    <location>
        <begin position="18"/>
        <end position="181"/>
    </location>
</feature>
<accession>A0A6N7C0I7</accession>
<organism evidence="3 4">
    <name type="scientific">Psychrobacter nivimaris</name>
    <dbReference type="NCBI Taxonomy" id="281738"/>
    <lineage>
        <taxon>Bacteria</taxon>
        <taxon>Pseudomonadati</taxon>
        <taxon>Pseudomonadota</taxon>
        <taxon>Gammaproteobacteria</taxon>
        <taxon>Moraxellales</taxon>
        <taxon>Moraxellaceae</taxon>
        <taxon>Psychrobacter</taxon>
    </lineage>
</organism>
<evidence type="ECO:0000259" key="2">
    <source>
        <dbReference type="Pfam" id="PF13439"/>
    </source>
</evidence>
<proteinExistence type="predicted"/>
<dbReference type="Pfam" id="PF00534">
    <property type="entry name" value="Glycos_transf_1"/>
    <property type="match status" value="1"/>
</dbReference>
<evidence type="ECO:0000313" key="3">
    <source>
        <dbReference type="EMBL" id="KAF0568822.1"/>
    </source>
</evidence>
<dbReference type="GO" id="GO:0016757">
    <property type="term" value="F:glycosyltransferase activity"/>
    <property type="evidence" value="ECO:0007669"/>
    <property type="project" value="InterPro"/>
</dbReference>
<dbReference type="Gene3D" id="3.40.50.2000">
    <property type="entry name" value="Glycogen Phosphorylase B"/>
    <property type="match status" value="2"/>
</dbReference>
<dbReference type="PANTHER" id="PTHR12526">
    <property type="entry name" value="GLYCOSYLTRANSFERASE"/>
    <property type="match status" value="1"/>
</dbReference>
<dbReference type="SUPFAM" id="SSF53756">
    <property type="entry name" value="UDP-Glycosyltransferase/glycogen phosphorylase"/>
    <property type="match status" value="1"/>
</dbReference>
<keyword evidence="3" id="KW-0808">Transferase</keyword>
<keyword evidence="4" id="KW-1185">Reference proteome</keyword>
<evidence type="ECO:0000313" key="4">
    <source>
        <dbReference type="Proteomes" id="UP000471465"/>
    </source>
</evidence>
<dbReference type="EMBL" id="VZIZ01000015">
    <property type="protein sequence ID" value="KAF0568822.1"/>
    <property type="molecule type" value="Genomic_DNA"/>
</dbReference>
<protein>
    <submittedName>
        <fullName evidence="3">Glycosyltransferase, group 1 family</fullName>
    </submittedName>
</protein>